<organism evidence="1 2">
    <name type="scientific">Streptomyces antimycoticus</name>
    <dbReference type="NCBI Taxonomy" id="68175"/>
    <lineage>
        <taxon>Bacteria</taxon>
        <taxon>Bacillati</taxon>
        <taxon>Actinomycetota</taxon>
        <taxon>Actinomycetes</taxon>
        <taxon>Kitasatosporales</taxon>
        <taxon>Streptomycetaceae</taxon>
        <taxon>Streptomyces</taxon>
        <taxon>Streptomyces violaceusniger group</taxon>
    </lineage>
</organism>
<dbReference type="EMBL" id="BJHV01000001">
    <property type="protein sequence ID" value="GDY48443.1"/>
    <property type="molecule type" value="Genomic_DNA"/>
</dbReference>
<gene>
    <name evidence="1" type="ORF">SANT12839_093250</name>
</gene>
<reference evidence="1 2" key="1">
    <citation type="journal article" date="2020" name="Int. J. Syst. Evol. Microbiol.">
        <title>Reclassification of Streptomyces castelarensis and Streptomyces sporoclivatus as later heterotypic synonyms of Streptomyces antimycoticus.</title>
        <authorList>
            <person name="Komaki H."/>
            <person name="Tamura T."/>
        </authorList>
    </citation>
    <scope>NUCLEOTIDE SEQUENCE [LARGE SCALE GENOMIC DNA]</scope>
    <source>
        <strain evidence="1 2">NBRC 12839</strain>
    </source>
</reference>
<dbReference type="AlphaFoldDB" id="A0A4D4KRF7"/>
<protein>
    <submittedName>
        <fullName evidence="1">Uncharacterized protein</fullName>
    </submittedName>
</protein>
<evidence type="ECO:0000313" key="1">
    <source>
        <dbReference type="EMBL" id="GDY48443.1"/>
    </source>
</evidence>
<comment type="caution">
    <text evidence="1">The sequence shown here is derived from an EMBL/GenBank/DDBJ whole genome shotgun (WGS) entry which is preliminary data.</text>
</comment>
<proteinExistence type="predicted"/>
<accession>A0A4D4KRF7</accession>
<dbReference type="Gene3D" id="3.10.450.50">
    <property type="match status" value="1"/>
</dbReference>
<sequence length="80" mass="8428">MTIELSVYYAIERLVVRGEEVACRIRFDCTPAASLRGIPPARRDVPFNGPVALDAVLALGGLHAPHPAPGAAPRLRGSGP</sequence>
<keyword evidence="2" id="KW-1185">Reference proteome</keyword>
<dbReference type="RefSeq" id="WP_137969350.1">
    <property type="nucleotide sequence ID" value="NZ_BJHV01000001.1"/>
</dbReference>
<name>A0A4D4KRF7_9ACTN</name>
<evidence type="ECO:0000313" key="2">
    <source>
        <dbReference type="Proteomes" id="UP000299290"/>
    </source>
</evidence>
<dbReference type="Proteomes" id="UP000299290">
    <property type="component" value="Unassembled WGS sequence"/>
</dbReference>